<organism evidence="1 2">
    <name type="scientific">Rhabditophanes sp. KR3021</name>
    <dbReference type="NCBI Taxonomy" id="114890"/>
    <lineage>
        <taxon>Eukaryota</taxon>
        <taxon>Metazoa</taxon>
        <taxon>Ecdysozoa</taxon>
        <taxon>Nematoda</taxon>
        <taxon>Chromadorea</taxon>
        <taxon>Rhabditida</taxon>
        <taxon>Tylenchina</taxon>
        <taxon>Panagrolaimomorpha</taxon>
        <taxon>Strongyloidoidea</taxon>
        <taxon>Alloionematidae</taxon>
        <taxon>Rhabditophanes</taxon>
    </lineage>
</organism>
<evidence type="ECO:0000313" key="2">
    <source>
        <dbReference type="WBParaSite" id="RSKR_0000176600.1"/>
    </source>
</evidence>
<proteinExistence type="predicted"/>
<reference evidence="2" key="1">
    <citation type="submission" date="2016-11" db="UniProtKB">
        <authorList>
            <consortium name="WormBaseParasite"/>
        </authorList>
    </citation>
    <scope>IDENTIFICATION</scope>
    <source>
        <strain evidence="2">KR3021</strain>
    </source>
</reference>
<accession>A0AC35TKM7</accession>
<evidence type="ECO:0000313" key="1">
    <source>
        <dbReference type="Proteomes" id="UP000095286"/>
    </source>
</evidence>
<sequence length="283" mass="31199">MAPPTYDELLKPRNDLFNKGYNISILKVDCTSVAGPKSEFDFKTTAAQNMETPQTFDSNFESKFHVKSLGLTLTEKWTSKNVAISSLEIKNVITEGLKVSVEDAYSLESTKHKANAKLDYACPSLRFNTFFDVGSEILNSSVVYNRGKHYVGVQSLVNLRTSEVETTNATLSTGTRDYSLTGFINNGSQFGVSVIQRPTKNITFGTQINWKQDKNPLSYGFATKYEASSKLIVRAKIDNTSEVAFSATARVNRNLALTASIKRSLLSVNAGKPKYGFGVDYSA</sequence>
<protein>
    <submittedName>
        <fullName evidence="2">Voltage-dependent anion-selective channel</fullName>
    </submittedName>
</protein>
<dbReference type="Proteomes" id="UP000095286">
    <property type="component" value="Unplaced"/>
</dbReference>
<name>A0AC35TKM7_9BILA</name>
<dbReference type="WBParaSite" id="RSKR_0000176600.1">
    <property type="protein sequence ID" value="RSKR_0000176600.1"/>
    <property type="gene ID" value="RSKR_0000176600"/>
</dbReference>